<evidence type="ECO:0000313" key="2">
    <source>
        <dbReference type="EMBL" id="QXE24281.1"/>
    </source>
</evidence>
<sequence length="173" mass="19255">MIDSWELKNHHTIPKLVCISIIDEEVKMILLQQSRKILTTIVLILVLTITTACGGGNVSQVDRTTNPSVVGRDVTYSELERGNSPSGQSFGNWVVQTSQGLIQDAYVRDNNKLGVVISPQVRPNEVKPLAKSLVQGFKKNFPNQDVQVLMYGPDKKLILTANYDNQSNQIKYS</sequence>
<reference evidence="2" key="1">
    <citation type="submission" date="2017-04" db="EMBL/GenBank/DDBJ databases">
        <title>Genome deletions in a multicellular cyanobacterial endosymbiont for morphological adaptation in marine diatoms.</title>
        <authorList>
            <person name="Wang Y."/>
            <person name="Gao H."/>
            <person name="Li R."/>
            <person name="Xu X."/>
        </authorList>
    </citation>
    <scope>NUCLEOTIDE SEQUENCE</scope>
    <source>
        <strain evidence="2">FACHB 800</strain>
    </source>
</reference>
<dbReference type="Proteomes" id="UP000683511">
    <property type="component" value="Chromosome"/>
</dbReference>
<name>A0A975TAC1_9NOST</name>
<evidence type="ECO:0000256" key="1">
    <source>
        <dbReference type="SAM" id="Phobius"/>
    </source>
</evidence>
<dbReference type="AlphaFoldDB" id="A0A975TAC1"/>
<keyword evidence="1" id="KW-1133">Transmembrane helix</keyword>
<keyword evidence="1" id="KW-0472">Membrane</keyword>
<keyword evidence="3" id="KW-1185">Reference proteome</keyword>
<keyword evidence="1" id="KW-0812">Transmembrane</keyword>
<evidence type="ECO:0000313" key="3">
    <source>
        <dbReference type="Proteomes" id="UP000683511"/>
    </source>
</evidence>
<accession>A0A975TAC1</accession>
<feature type="transmembrane region" description="Helical" evidence="1">
    <location>
        <begin position="37"/>
        <end position="58"/>
    </location>
</feature>
<gene>
    <name evidence="2" type="ORF">B6N60_02985</name>
</gene>
<protein>
    <submittedName>
        <fullName evidence="2">Uncharacterized protein</fullName>
    </submittedName>
</protein>
<dbReference type="KEGG" id="rsin:B6N60_02985"/>
<proteinExistence type="predicted"/>
<dbReference type="EMBL" id="CP021056">
    <property type="protein sequence ID" value="QXE24281.1"/>
    <property type="molecule type" value="Genomic_DNA"/>
</dbReference>
<organism evidence="2 3">
    <name type="scientific">Richelia sinica FACHB-800</name>
    <dbReference type="NCBI Taxonomy" id="1357546"/>
    <lineage>
        <taxon>Bacteria</taxon>
        <taxon>Bacillati</taxon>
        <taxon>Cyanobacteriota</taxon>
        <taxon>Cyanophyceae</taxon>
        <taxon>Nostocales</taxon>
        <taxon>Nostocaceae</taxon>
        <taxon>Richelia</taxon>
    </lineage>
</organism>